<feature type="signal peptide" evidence="2">
    <location>
        <begin position="1"/>
        <end position="30"/>
    </location>
</feature>
<evidence type="ECO:0000313" key="3">
    <source>
        <dbReference type="EMBL" id="EIC23582.1"/>
    </source>
</evidence>
<dbReference type="PANTHER" id="PTHR35936">
    <property type="entry name" value="MEMBRANE-BOUND LYTIC MUREIN TRANSGLYCOSYLASE F"/>
    <property type="match status" value="1"/>
</dbReference>
<evidence type="ECO:0000256" key="2">
    <source>
        <dbReference type="SAM" id="SignalP"/>
    </source>
</evidence>
<dbReference type="RefSeq" id="WP_009147665.1">
    <property type="nucleotide sequence ID" value="NZ_CP121471.1"/>
</dbReference>
<organism evidence="3 4">
    <name type="scientific">Thiorhodovibrio frisius</name>
    <dbReference type="NCBI Taxonomy" id="631362"/>
    <lineage>
        <taxon>Bacteria</taxon>
        <taxon>Pseudomonadati</taxon>
        <taxon>Pseudomonadota</taxon>
        <taxon>Gammaproteobacteria</taxon>
        <taxon>Chromatiales</taxon>
        <taxon>Chromatiaceae</taxon>
        <taxon>Thiorhodovibrio</taxon>
    </lineage>
</organism>
<dbReference type="Gene3D" id="3.40.190.10">
    <property type="entry name" value="Periplasmic binding protein-like II"/>
    <property type="match status" value="2"/>
</dbReference>
<feature type="chain" id="PRO_5003618025" evidence="2">
    <location>
        <begin position="31"/>
        <end position="269"/>
    </location>
</feature>
<dbReference type="AlphaFoldDB" id="H8YYQ6"/>
<keyword evidence="4" id="KW-1185">Reference proteome</keyword>
<dbReference type="HOGENOM" id="CLU_090562_0_0_6"/>
<dbReference type="Proteomes" id="UP000002964">
    <property type="component" value="Unassembled WGS sequence"/>
</dbReference>
<reference evidence="3 4" key="2">
    <citation type="submission" date="2011-11" db="EMBL/GenBank/DDBJ databases">
        <authorList>
            <consortium name="US DOE Joint Genome Institute"/>
            <person name="Lucas S."/>
            <person name="Han J."/>
            <person name="Lapidus A."/>
            <person name="Cheng J.-F."/>
            <person name="Goodwin L."/>
            <person name="Pitluck S."/>
            <person name="Peters L."/>
            <person name="Ovchinnikova G."/>
            <person name="Zhang X."/>
            <person name="Detter J.C."/>
            <person name="Han C."/>
            <person name="Tapia R."/>
            <person name="Land M."/>
            <person name="Hauser L."/>
            <person name="Kyrpides N."/>
            <person name="Ivanova N."/>
            <person name="Pagani I."/>
            <person name="Vogl K."/>
            <person name="Liu Z."/>
            <person name="Overmann J."/>
            <person name="Frigaard N.-U."/>
            <person name="Bryant D."/>
            <person name="Woyke T."/>
        </authorList>
    </citation>
    <scope>NUCLEOTIDE SEQUENCE [LARGE SCALE GENOMIC DNA]</scope>
    <source>
        <strain evidence="3 4">970</strain>
    </source>
</reference>
<protein>
    <submittedName>
        <fullName evidence="3">Periplasmic component of amino acid ABC-type transporter/signal transduction system</fullName>
    </submittedName>
</protein>
<accession>H8YYQ6</accession>
<reference evidence="4" key="1">
    <citation type="submission" date="2011-06" db="EMBL/GenBank/DDBJ databases">
        <authorList>
            <consortium name="US DOE Joint Genome Institute (JGI-PGF)"/>
            <person name="Lucas S."/>
            <person name="Han J."/>
            <person name="Lapidus A."/>
            <person name="Cheng J.-F."/>
            <person name="Goodwin L."/>
            <person name="Pitluck S."/>
            <person name="Peters L."/>
            <person name="Land M.L."/>
            <person name="Hauser L."/>
            <person name="Vogl K."/>
            <person name="Liu Z."/>
            <person name="Overmann J."/>
            <person name="Frigaard N.-U."/>
            <person name="Bryant D.A."/>
            <person name="Woyke T.J."/>
        </authorList>
    </citation>
    <scope>NUCLEOTIDE SEQUENCE [LARGE SCALE GENOMIC DNA]</scope>
    <source>
        <strain evidence="4">970</strain>
    </source>
</reference>
<evidence type="ECO:0000256" key="1">
    <source>
        <dbReference type="ARBA" id="ARBA00010333"/>
    </source>
</evidence>
<dbReference type="STRING" id="631362.Thi970DRAFT_01254"/>
<comment type="similarity">
    <text evidence="1">Belongs to the bacterial solute-binding protein 3 family.</text>
</comment>
<keyword evidence="2" id="KW-0732">Signal</keyword>
<dbReference type="eggNOG" id="COG0834">
    <property type="taxonomic scope" value="Bacteria"/>
</dbReference>
<dbReference type="EMBL" id="JH603168">
    <property type="protein sequence ID" value="EIC23582.1"/>
    <property type="molecule type" value="Genomic_DNA"/>
</dbReference>
<sequence length="269" mass="30061">MHQSRVTEHHLKTVLGLCALTLLVLSEATAQSETYSVGVEQIDYLPVHACQDGRCMGVLPELLDAFAEDQGIRFDYRPLPVSRLLSSFLTGQIDFKLPDHPAWQRDKRAGFEIHYSRPLLAFTDGTLVRPERAGLGRASVKTLATVIGFTPWAWQQEISQGQVQLRKSLDVKALMRQTIAGRVDAAYANTQVAAYQLEQAIGQPEALVFDPSLPHSRDHYHLSTLKYPQVLQAFDHWLERSAAQVQAIKARWGLGQADTERTDPIEGAH</sequence>
<name>H8YYQ6_9GAMM</name>
<dbReference type="SUPFAM" id="SSF53850">
    <property type="entry name" value="Periplasmic binding protein-like II"/>
    <property type="match status" value="1"/>
</dbReference>
<proteinExistence type="inferred from homology"/>
<gene>
    <name evidence="3" type="ORF">Thi970DRAFT_01254</name>
</gene>
<dbReference type="PANTHER" id="PTHR35936:SF19">
    <property type="entry name" value="AMINO-ACID-BINDING PROTEIN YXEM-RELATED"/>
    <property type="match status" value="1"/>
</dbReference>
<evidence type="ECO:0000313" key="4">
    <source>
        <dbReference type="Proteomes" id="UP000002964"/>
    </source>
</evidence>